<evidence type="ECO:0000259" key="2">
    <source>
        <dbReference type="SMART" id="SM00355"/>
    </source>
</evidence>
<feature type="region of interest" description="Disordered" evidence="1">
    <location>
        <begin position="86"/>
        <end position="129"/>
    </location>
</feature>
<name>A0AA88XGJ0_PINIB</name>
<gene>
    <name evidence="3" type="ORF">FSP39_021270</name>
</gene>
<dbReference type="SMART" id="SM00355">
    <property type="entry name" value="ZnF_C2H2"/>
    <property type="match status" value="2"/>
</dbReference>
<proteinExistence type="predicted"/>
<comment type="caution">
    <text evidence="3">The sequence shown here is derived from an EMBL/GenBank/DDBJ whole genome shotgun (WGS) entry which is preliminary data.</text>
</comment>
<evidence type="ECO:0000256" key="1">
    <source>
        <dbReference type="SAM" id="MobiDB-lite"/>
    </source>
</evidence>
<organism evidence="3 4">
    <name type="scientific">Pinctada imbricata</name>
    <name type="common">Atlantic pearl-oyster</name>
    <name type="synonym">Pinctada martensii</name>
    <dbReference type="NCBI Taxonomy" id="66713"/>
    <lineage>
        <taxon>Eukaryota</taxon>
        <taxon>Metazoa</taxon>
        <taxon>Spiralia</taxon>
        <taxon>Lophotrochozoa</taxon>
        <taxon>Mollusca</taxon>
        <taxon>Bivalvia</taxon>
        <taxon>Autobranchia</taxon>
        <taxon>Pteriomorphia</taxon>
        <taxon>Pterioida</taxon>
        <taxon>Pterioidea</taxon>
        <taxon>Pteriidae</taxon>
        <taxon>Pinctada</taxon>
    </lineage>
</organism>
<evidence type="ECO:0000313" key="3">
    <source>
        <dbReference type="EMBL" id="KAK3084910.1"/>
    </source>
</evidence>
<feature type="compositionally biased region" description="Acidic residues" evidence="1">
    <location>
        <begin position="117"/>
        <end position="127"/>
    </location>
</feature>
<protein>
    <recommendedName>
        <fullName evidence="2">C2H2-type domain-containing protein</fullName>
    </recommendedName>
</protein>
<dbReference type="Proteomes" id="UP001186944">
    <property type="component" value="Unassembled WGS sequence"/>
</dbReference>
<dbReference type="Pfam" id="PF13909">
    <property type="entry name" value="zf-H2C2_5"/>
    <property type="match status" value="1"/>
</dbReference>
<dbReference type="AlphaFoldDB" id="A0AA88XGJ0"/>
<dbReference type="Gene3D" id="3.30.160.60">
    <property type="entry name" value="Classic Zinc Finger"/>
    <property type="match status" value="1"/>
</dbReference>
<feature type="domain" description="C2H2-type" evidence="2">
    <location>
        <begin position="13"/>
        <end position="33"/>
    </location>
</feature>
<evidence type="ECO:0000313" key="4">
    <source>
        <dbReference type="Proteomes" id="UP001186944"/>
    </source>
</evidence>
<dbReference type="InterPro" id="IPR013087">
    <property type="entry name" value="Znf_C2H2_type"/>
</dbReference>
<reference evidence="3" key="1">
    <citation type="submission" date="2019-08" db="EMBL/GenBank/DDBJ databases">
        <title>The improved chromosome-level genome for the pearl oyster Pinctada fucata martensii using PacBio sequencing and Hi-C.</title>
        <authorList>
            <person name="Zheng Z."/>
        </authorList>
    </citation>
    <scope>NUCLEOTIDE SEQUENCE</scope>
    <source>
        <strain evidence="3">ZZ-2019</strain>
        <tissue evidence="3">Adductor muscle</tissue>
    </source>
</reference>
<accession>A0AA88XGJ0</accession>
<feature type="domain" description="C2H2-type" evidence="2">
    <location>
        <begin position="40"/>
        <end position="63"/>
    </location>
</feature>
<sequence length="233" mass="25652">MVNTKTTNVTGAKRCPMCSAVCPNEEKFKEHVALCALTEYSCDVCDFTSNRPCNVKRHFQRVHKGLTSNQQLIPLSQTPVQTATPSALSSACASKSGDESDWKGQDPGALIENNDSSADESESDQEDSSLLAGRLYRNHTSPSPVASGRLVIRRSPETTQSEVTSKRKFEETGSQAVVPFESASTQSDKVNTCDVGVQCEKYRKREKTITVTKYTEGGRAVEIIHEVEEFYNM</sequence>
<dbReference type="EMBL" id="VSWD01000013">
    <property type="protein sequence ID" value="KAK3084910.1"/>
    <property type="molecule type" value="Genomic_DNA"/>
</dbReference>
<keyword evidence="4" id="KW-1185">Reference proteome</keyword>